<keyword evidence="2" id="KW-1185">Reference proteome</keyword>
<gene>
    <name evidence="1" type="ORF">EHV23_03690</name>
</gene>
<evidence type="ECO:0000313" key="1">
    <source>
        <dbReference type="EMBL" id="RRN45338.1"/>
    </source>
</evidence>
<dbReference type="EMBL" id="RRUE01000001">
    <property type="protein sequence ID" value="RRN45338.1"/>
    <property type="molecule type" value="Genomic_DNA"/>
</dbReference>
<reference evidence="1 2" key="1">
    <citation type="submission" date="2018-11" db="EMBL/GenBank/DDBJ databases">
        <title>Genome sequencing of Lautropia sp. KCOM 2505 (= ChDC F240).</title>
        <authorList>
            <person name="Kook J.-K."/>
            <person name="Park S.-N."/>
            <person name="Lim Y.K."/>
        </authorList>
    </citation>
    <scope>NUCLEOTIDE SEQUENCE [LARGE SCALE GENOMIC DNA]</scope>
    <source>
        <strain evidence="1 2">KCOM 2505</strain>
    </source>
</reference>
<comment type="caution">
    <text evidence="1">The sequence shown here is derived from an EMBL/GenBank/DDBJ whole genome shotgun (WGS) entry which is preliminary data.</text>
</comment>
<sequence>MSPIEKIPEVDLEAAMALDPAEWDILRAYENDEFVDITSDELIEKFRAAARATRVRLDRDGLDPLLSYETSTEPAPQASAEELERFRAYARDDSAR</sequence>
<accession>A0A3R8LNV1</accession>
<protein>
    <submittedName>
        <fullName evidence="1">Uncharacterized protein</fullName>
    </submittedName>
</protein>
<organism evidence="1 2">
    <name type="scientific">Lautropia dentalis</name>
    <dbReference type="NCBI Taxonomy" id="2490857"/>
    <lineage>
        <taxon>Bacteria</taxon>
        <taxon>Pseudomonadati</taxon>
        <taxon>Pseudomonadota</taxon>
        <taxon>Betaproteobacteria</taxon>
        <taxon>Burkholderiales</taxon>
        <taxon>Burkholderiaceae</taxon>
        <taxon>Lautropia</taxon>
    </lineage>
</organism>
<proteinExistence type="predicted"/>
<dbReference type="Proteomes" id="UP000270261">
    <property type="component" value="Unassembled WGS sequence"/>
</dbReference>
<dbReference type="AlphaFoldDB" id="A0A3R8LNV1"/>
<evidence type="ECO:0000313" key="2">
    <source>
        <dbReference type="Proteomes" id="UP000270261"/>
    </source>
</evidence>
<dbReference type="RefSeq" id="WP_125094766.1">
    <property type="nucleotide sequence ID" value="NZ_RRUE01000001.1"/>
</dbReference>
<name>A0A3R8LNV1_9BURK</name>